<gene>
    <name evidence="2" type="ORF">AFR_22680</name>
</gene>
<dbReference type="STRING" id="1246995.AFR_22680"/>
<sequence>MYEPVQEVDIPGLTRVGSTAEQASVTWGKAHSAHAGDLTPGSSFDGWASGPALGAAEQGWSAFMTRLKGELHTYAAGLTQSAKDYQAADQAAAQRAGGAYGGGPR</sequence>
<feature type="region of interest" description="Disordered" evidence="1">
    <location>
        <begin position="85"/>
        <end position="105"/>
    </location>
</feature>
<name>U5W4F5_9ACTN</name>
<dbReference type="AlphaFoldDB" id="U5W4F5"/>
<evidence type="ECO:0000256" key="1">
    <source>
        <dbReference type="SAM" id="MobiDB-lite"/>
    </source>
</evidence>
<dbReference type="EMBL" id="CP006272">
    <property type="protein sequence ID" value="AGZ42806.1"/>
    <property type="molecule type" value="Genomic_DNA"/>
</dbReference>
<keyword evidence="3" id="KW-1185">Reference proteome</keyword>
<feature type="region of interest" description="Disordered" evidence="1">
    <location>
        <begin position="27"/>
        <end position="50"/>
    </location>
</feature>
<reference evidence="2 3" key="1">
    <citation type="journal article" date="2014" name="J. Biotechnol.">
        <title>Complete genome sequence of the actinobacterium Actinoplanes friuliensis HAG 010964, producer of the lipopeptide antibiotic friulimycin.</title>
        <authorList>
            <person name="Ruckert C."/>
            <person name="Szczepanowski R."/>
            <person name="Albersmeier A."/>
            <person name="Goesmann A."/>
            <person name="Fischer N."/>
            <person name="Steinkamper A."/>
            <person name="Puhler A."/>
            <person name="Biener R."/>
            <person name="Schwartz D."/>
            <person name="Kalinowski J."/>
        </authorList>
    </citation>
    <scope>NUCLEOTIDE SEQUENCE [LARGE SCALE GENOMIC DNA]</scope>
    <source>
        <strain evidence="2 3">DSM 7358</strain>
    </source>
</reference>
<evidence type="ECO:0000313" key="3">
    <source>
        <dbReference type="Proteomes" id="UP000017746"/>
    </source>
</evidence>
<proteinExistence type="predicted"/>
<dbReference type="HOGENOM" id="CLU_2230674_0_0_11"/>
<evidence type="ECO:0000313" key="2">
    <source>
        <dbReference type="EMBL" id="AGZ42806.1"/>
    </source>
</evidence>
<evidence type="ECO:0008006" key="4">
    <source>
        <dbReference type="Google" id="ProtNLM"/>
    </source>
</evidence>
<dbReference type="PATRIC" id="fig|1246995.3.peg.4597"/>
<accession>U5W4F5</accession>
<dbReference type="RefSeq" id="WP_023363275.1">
    <property type="nucleotide sequence ID" value="NC_022657.1"/>
</dbReference>
<protein>
    <recommendedName>
        <fullName evidence="4">Excreted virulence factor EspC, type VII ESX diderm</fullName>
    </recommendedName>
</protein>
<organism evidence="2 3">
    <name type="scientific">Actinoplanes friuliensis DSM 7358</name>
    <dbReference type="NCBI Taxonomy" id="1246995"/>
    <lineage>
        <taxon>Bacteria</taxon>
        <taxon>Bacillati</taxon>
        <taxon>Actinomycetota</taxon>
        <taxon>Actinomycetes</taxon>
        <taxon>Micromonosporales</taxon>
        <taxon>Micromonosporaceae</taxon>
        <taxon>Actinoplanes</taxon>
    </lineage>
</organism>
<feature type="compositionally biased region" description="Low complexity" evidence="1">
    <location>
        <begin position="85"/>
        <end position="97"/>
    </location>
</feature>
<dbReference type="KEGG" id="afs:AFR_22680"/>
<dbReference type="Proteomes" id="UP000017746">
    <property type="component" value="Chromosome"/>
</dbReference>